<gene>
    <name evidence="3" type="ORF">GZA08_03955</name>
</gene>
<feature type="domain" description="RNA polymerase sigma-70 region 2" evidence="2">
    <location>
        <begin position="7"/>
        <end position="63"/>
    </location>
</feature>
<dbReference type="RefSeq" id="WP_163890143.1">
    <property type="nucleotide sequence ID" value="NZ_JAAFYS010000001.1"/>
</dbReference>
<dbReference type="InterPro" id="IPR013325">
    <property type="entry name" value="RNA_pol_sigma_r2"/>
</dbReference>
<dbReference type="Gene3D" id="1.10.1740.10">
    <property type="match status" value="1"/>
</dbReference>
<dbReference type="InterPro" id="IPR007627">
    <property type="entry name" value="RNA_pol_sigma70_r2"/>
</dbReference>
<protein>
    <submittedName>
        <fullName evidence="3">Transcriptional regulator</fullName>
    </submittedName>
</protein>
<evidence type="ECO:0000259" key="2">
    <source>
        <dbReference type="Pfam" id="PF04542"/>
    </source>
</evidence>
<accession>A0A6B2JXN6</accession>
<dbReference type="Proteomes" id="UP000474757">
    <property type="component" value="Unassembled WGS sequence"/>
</dbReference>
<dbReference type="SUPFAM" id="SSF88946">
    <property type="entry name" value="Sigma2 domain of RNA polymerase sigma factors"/>
    <property type="match status" value="1"/>
</dbReference>
<name>A0A6B2JXN6_9RHOB</name>
<evidence type="ECO:0000313" key="3">
    <source>
        <dbReference type="EMBL" id="NDV00122.1"/>
    </source>
</evidence>
<comment type="caution">
    <text evidence="3">The sequence shown here is derived from an EMBL/GenBank/DDBJ whole genome shotgun (WGS) entry which is preliminary data.</text>
</comment>
<sequence>MTPAARARLMATARAASRREEDAEDLLQEALVAAWAAGRLEDGAYVTGIIRRQAAMAARGAARRRARESAWAALPAASSEEAEEAPLPPLPPALERVARLAQAGCTRAEIRWLLGLTDAALRQRLAALRGKLAGRPLPPQIAGAGGARRADLRAVLARRPEARFASHDPDGHLFLAMPSQSGPRRQQQGRL</sequence>
<dbReference type="EMBL" id="JAAGAB010000001">
    <property type="protein sequence ID" value="NDV00122.1"/>
    <property type="molecule type" value="Genomic_DNA"/>
</dbReference>
<keyword evidence="4" id="KW-1185">Reference proteome</keyword>
<dbReference type="AlphaFoldDB" id="A0A6B2JXN6"/>
<evidence type="ECO:0000313" key="4">
    <source>
        <dbReference type="Proteomes" id="UP000474757"/>
    </source>
</evidence>
<dbReference type="GO" id="GO:0003700">
    <property type="term" value="F:DNA-binding transcription factor activity"/>
    <property type="evidence" value="ECO:0007669"/>
    <property type="project" value="InterPro"/>
</dbReference>
<proteinExistence type="predicted"/>
<feature type="region of interest" description="Disordered" evidence="1">
    <location>
        <begin position="167"/>
        <end position="191"/>
    </location>
</feature>
<feature type="compositionally biased region" description="Low complexity" evidence="1">
    <location>
        <begin position="178"/>
        <end position="191"/>
    </location>
</feature>
<reference evidence="3 4" key="1">
    <citation type="submission" date="2020-02" db="EMBL/GenBank/DDBJ databases">
        <title>Pseudoroseicyclus tamarix, sp. nov., isolated from offshore sediment of a Tamarix chinensis forest.</title>
        <authorList>
            <person name="Gai Y."/>
        </authorList>
    </citation>
    <scope>NUCLEOTIDE SEQUENCE [LARGE SCALE GENOMIC DNA]</scope>
    <source>
        <strain evidence="3 4">CLL3-39</strain>
    </source>
</reference>
<evidence type="ECO:0000256" key="1">
    <source>
        <dbReference type="SAM" id="MobiDB-lite"/>
    </source>
</evidence>
<dbReference type="Pfam" id="PF04542">
    <property type="entry name" value="Sigma70_r2"/>
    <property type="match status" value="1"/>
</dbReference>
<dbReference type="GO" id="GO:0006352">
    <property type="term" value="P:DNA-templated transcription initiation"/>
    <property type="evidence" value="ECO:0007669"/>
    <property type="project" value="InterPro"/>
</dbReference>
<organism evidence="3 4">
    <name type="scientific">Pseudoroseicyclus tamaricis</name>
    <dbReference type="NCBI Taxonomy" id="2705421"/>
    <lineage>
        <taxon>Bacteria</taxon>
        <taxon>Pseudomonadati</taxon>
        <taxon>Pseudomonadota</taxon>
        <taxon>Alphaproteobacteria</taxon>
        <taxon>Rhodobacterales</taxon>
        <taxon>Paracoccaceae</taxon>
        <taxon>Pseudoroseicyclus</taxon>
    </lineage>
</organism>